<feature type="signal peptide" evidence="1">
    <location>
        <begin position="1"/>
        <end position="20"/>
    </location>
</feature>
<dbReference type="Proteomes" id="UP001310594">
    <property type="component" value="Unassembled WGS sequence"/>
</dbReference>
<protein>
    <recommendedName>
        <fullName evidence="4">AB hydrolase-1 domain-containing protein</fullName>
    </recommendedName>
</protein>
<comment type="caution">
    <text evidence="2">The sequence shown here is derived from an EMBL/GenBank/DDBJ whole genome shotgun (WGS) entry which is preliminary data.</text>
</comment>
<reference evidence="2" key="1">
    <citation type="submission" date="2023-08" db="EMBL/GenBank/DDBJ databases">
        <title>Black Yeasts Isolated from many extreme environments.</title>
        <authorList>
            <person name="Coleine C."/>
            <person name="Stajich J.E."/>
            <person name="Selbmann L."/>
        </authorList>
    </citation>
    <scope>NUCLEOTIDE SEQUENCE</scope>
    <source>
        <strain evidence="2">CCFEE 5810</strain>
    </source>
</reference>
<organism evidence="2 3">
    <name type="scientific">Elasticomyces elasticus</name>
    <dbReference type="NCBI Taxonomy" id="574655"/>
    <lineage>
        <taxon>Eukaryota</taxon>
        <taxon>Fungi</taxon>
        <taxon>Dikarya</taxon>
        <taxon>Ascomycota</taxon>
        <taxon>Pezizomycotina</taxon>
        <taxon>Dothideomycetes</taxon>
        <taxon>Dothideomycetidae</taxon>
        <taxon>Mycosphaerellales</taxon>
        <taxon>Teratosphaeriaceae</taxon>
        <taxon>Elasticomyces</taxon>
    </lineage>
</organism>
<name>A0AAN8A401_9PEZI</name>
<evidence type="ECO:0000313" key="3">
    <source>
        <dbReference type="Proteomes" id="UP001310594"/>
    </source>
</evidence>
<dbReference type="GO" id="GO:0016042">
    <property type="term" value="P:lipid catabolic process"/>
    <property type="evidence" value="ECO:0007669"/>
    <property type="project" value="InterPro"/>
</dbReference>
<dbReference type="GO" id="GO:0004806">
    <property type="term" value="F:triacylglycerol lipase activity"/>
    <property type="evidence" value="ECO:0007669"/>
    <property type="project" value="InterPro"/>
</dbReference>
<dbReference type="PANTHER" id="PTHR34853">
    <property type="match status" value="1"/>
</dbReference>
<evidence type="ECO:0000313" key="2">
    <source>
        <dbReference type="EMBL" id="KAK5704288.1"/>
    </source>
</evidence>
<proteinExistence type="predicted"/>
<dbReference type="SUPFAM" id="SSF53474">
    <property type="entry name" value="alpha/beta-Hydrolases"/>
    <property type="match status" value="1"/>
</dbReference>
<feature type="chain" id="PRO_5042880617" description="AB hydrolase-1 domain-containing protein" evidence="1">
    <location>
        <begin position="21"/>
        <end position="487"/>
    </location>
</feature>
<dbReference type="AlphaFoldDB" id="A0AAN8A401"/>
<dbReference type="Gene3D" id="3.40.50.1820">
    <property type="entry name" value="alpha/beta hydrolase"/>
    <property type="match status" value="2"/>
</dbReference>
<dbReference type="EMBL" id="JAVRQU010000004">
    <property type="protein sequence ID" value="KAK5704288.1"/>
    <property type="molecule type" value="Genomic_DNA"/>
</dbReference>
<sequence length="487" mass="53409">MSFLRISTLLYLLAVQDTFALLDSQNNTFNSTFRLTAQQIATANLSADTVQNLETAIQYERSNNAGYLIQDDPFYILGDEYDLDNLPPQGTILKVEEHTNLTLYTLPNSLSMSRFLYVTETFNGTSVPASAYVLWPYQPRSFQNLTKCSSNVSEDGPVYPVVAFAHGTSGQTQACAPSGLRNLWDQWNEPFPIALQGYAVVAPDYAGLGVPNGISQYFMLPAQANDLYHALAAAQSQWPTLLSKEFVVAGQSQGGGVAWSAAQRQHNRPVDGYLGTLAASPFTDVLAAIAADNEAQNNGRVAGIAQGLNTVLPDFSLSDWLTPVGVARWNLIHDILGCGVASGQLSAAEGGALQILKTGWNESWSANWYRSAVMNGGKPFAGPMLIIQGTEDPNANEPVVTKSVNETCELFPEAQLQYIRYHNVTHTPVMMAAHHTWMDWIHDRFTGLEVPRGCVQQTFSPPRGINGAQFKGWMSQMWFVEYDVYGI</sequence>
<evidence type="ECO:0000256" key="1">
    <source>
        <dbReference type="SAM" id="SignalP"/>
    </source>
</evidence>
<gene>
    <name evidence="2" type="ORF">LTR97_003304</name>
</gene>
<dbReference type="InterPro" id="IPR005152">
    <property type="entry name" value="Lipase_secreted"/>
</dbReference>
<dbReference type="InterPro" id="IPR029058">
    <property type="entry name" value="AB_hydrolase_fold"/>
</dbReference>
<dbReference type="PANTHER" id="PTHR34853:SF1">
    <property type="entry name" value="LIPASE 5"/>
    <property type="match status" value="1"/>
</dbReference>
<accession>A0AAN8A401</accession>
<keyword evidence="1" id="KW-0732">Signal</keyword>
<evidence type="ECO:0008006" key="4">
    <source>
        <dbReference type="Google" id="ProtNLM"/>
    </source>
</evidence>